<keyword evidence="6" id="KW-1185">Reference proteome</keyword>
<accession>A0ABP7XK81</accession>
<evidence type="ECO:0000313" key="5">
    <source>
        <dbReference type="EMBL" id="GAA4119374.1"/>
    </source>
</evidence>
<dbReference type="InterPro" id="IPR051814">
    <property type="entry name" value="NAD(P)H-dep_FMN_reductase"/>
</dbReference>
<dbReference type="Pfam" id="PF03358">
    <property type="entry name" value="FMN_red"/>
    <property type="match status" value="1"/>
</dbReference>
<evidence type="ECO:0000256" key="3">
    <source>
        <dbReference type="ARBA" id="ARBA00023002"/>
    </source>
</evidence>
<dbReference type="PANTHER" id="PTHR43408:SF1">
    <property type="entry name" value="FMN REDUCTASE (NADPH)"/>
    <property type="match status" value="1"/>
</dbReference>
<evidence type="ECO:0000259" key="4">
    <source>
        <dbReference type="Pfam" id="PF03358"/>
    </source>
</evidence>
<dbReference type="PANTHER" id="PTHR43408">
    <property type="entry name" value="FMN REDUCTASE (NADPH)"/>
    <property type="match status" value="1"/>
</dbReference>
<feature type="domain" description="NADPH-dependent FMN reductase-like" evidence="4">
    <location>
        <begin position="8"/>
        <end position="146"/>
    </location>
</feature>
<name>A0ABP7XK81_9ACTN</name>
<comment type="caution">
    <text evidence="5">The sequence shown here is derived from an EMBL/GenBank/DDBJ whole genome shotgun (WGS) entry which is preliminary data.</text>
</comment>
<organism evidence="5 6">
    <name type="scientific">Nocardioides fonticola</name>
    <dbReference type="NCBI Taxonomy" id="450363"/>
    <lineage>
        <taxon>Bacteria</taxon>
        <taxon>Bacillati</taxon>
        <taxon>Actinomycetota</taxon>
        <taxon>Actinomycetes</taxon>
        <taxon>Propionibacteriales</taxon>
        <taxon>Nocardioidaceae</taxon>
        <taxon>Nocardioides</taxon>
    </lineage>
</organism>
<evidence type="ECO:0000256" key="2">
    <source>
        <dbReference type="ARBA" id="ARBA00022643"/>
    </source>
</evidence>
<keyword evidence="3" id="KW-0560">Oxidoreductase</keyword>
<protein>
    <submittedName>
        <fullName evidence="5">NAD(P)H-dependent oxidoreductase</fullName>
    </submittedName>
</protein>
<keyword evidence="1" id="KW-0285">Flavoprotein</keyword>
<evidence type="ECO:0000313" key="6">
    <source>
        <dbReference type="Proteomes" id="UP001501495"/>
    </source>
</evidence>
<dbReference type="RefSeq" id="WP_344733405.1">
    <property type="nucleotide sequence ID" value="NZ_BAAAZH010000014.1"/>
</dbReference>
<dbReference type="InterPro" id="IPR029039">
    <property type="entry name" value="Flavoprotein-like_sf"/>
</dbReference>
<dbReference type="InterPro" id="IPR005025">
    <property type="entry name" value="FMN_Rdtase-like_dom"/>
</dbReference>
<dbReference type="EMBL" id="BAAAZH010000014">
    <property type="protein sequence ID" value="GAA4119374.1"/>
    <property type="molecule type" value="Genomic_DNA"/>
</dbReference>
<sequence>MSASGAPSVAVVVGNPKPASRTLAAAQYVAGELTPGAEPLVVDLATLGAALLDWSDPEVGRLVEQVGAADLVVVACPTYKATYTGLLKLFLDRFPGGTGLRGIAVPLMLGAGPAHALAPELTLRPVLTELGARVPVRALYVLDAAHDDPAAYADWLEVARPTVAALTATNVRPTGVPA</sequence>
<dbReference type="SUPFAM" id="SSF52218">
    <property type="entry name" value="Flavoproteins"/>
    <property type="match status" value="1"/>
</dbReference>
<dbReference type="Proteomes" id="UP001501495">
    <property type="component" value="Unassembled WGS sequence"/>
</dbReference>
<keyword evidence="2" id="KW-0288">FMN</keyword>
<proteinExistence type="predicted"/>
<gene>
    <name evidence="5" type="ORF">GCM10022215_21820</name>
</gene>
<dbReference type="Gene3D" id="3.40.50.360">
    <property type="match status" value="1"/>
</dbReference>
<evidence type="ECO:0000256" key="1">
    <source>
        <dbReference type="ARBA" id="ARBA00022630"/>
    </source>
</evidence>
<reference evidence="6" key="1">
    <citation type="journal article" date="2019" name="Int. J. Syst. Evol. Microbiol.">
        <title>The Global Catalogue of Microorganisms (GCM) 10K type strain sequencing project: providing services to taxonomists for standard genome sequencing and annotation.</title>
        <authorList>
            <consortium name="The Broad Institute Genomics Platform"/>
            <consortium name="The Broad Institute Genome Sequencing Center for Infectious Disease"/>
            <person name="Wu L."/>
            <person name="Ma J."/>
        </authorList>
    </citation>
    <scope>NUCLEOTIDE SEQUENCE [LARGE SCALE GENOMIC DNA]</scope>
    <source>
        <strain evidence="6">JCM 16703</strain>
    </source>
</reference>